<evidence type="ECO:0000313" key="3">
    <source>
        <dbReference type="WBParaSite" id="Csp11.Scaffold630.g19270.t1"/>
    </source>
</evidence>
<reference evidence="3" key="1">
    <citation type="submission" date="2016-11" db="UniProtKB">
        <authorList>
            <consortium name="WormBaseParasite"/>
        </authorList>
    </citation>
    <scope>IDENTIFICATION</scope>
</reference>
<proteinExistence type="predicted"/>
<dbReference type="Proteomes" id="UP000095282">
    <property type="component" value="Unplaced"/>
</dbReference>
<protein>
    <submittedName>
        <fullName evidence="3">C2H2-type domain-containing protein</fullName>
    </submittedName>
</protein>
<name>A0A1I7UTS1_9PELO</name>
<dbReference type="AlphaFoldDB" id="A0A1I7UTS1"/>
<organism evidence="2 3">
    <name type="scientific">Caenorhabditis tropicalis</name>
    <dbReference type="NCBI Taxonomy" id="1561998"/>
    <lineage>
        <taxon>Eukaryota</taxon>
        <taxon>Metazoa</taxon>
        <taxon>Ecdysozoa</taxon>
        <taxon>Nematoda</taxon>
        <taxon>Chromadorea</taxon>
        <taxon>Rhabditida</taxon>
        <taxon>Rhabditina</taxon>
        <taxon>Rhabditomorpha</taxon>
        <taxon>Rhabditoidea</taxon>
        <taxon>Rhabditidae</taxon>
        <taxon>Peloderinae</taxon>
        <taxon>Caenorhabditis</taxon>
    </lineage>
</organism>
<accession>A0A1I7UTS1</accession>
<feature type="domain" description="C2H2-type" evidence="1">
    <location>
        <begin position="118"/>
        <end position="139"/>
    </location>
</feature>
<sequence length="146" mass="16975">MVFDLLKNAFEDENQAPKDPVTIVSSPVKWVRRPEPVNPPHSMIIEEIVEDSEDVESENNPKKNVKYYIPKSVFKPEKTTQRGRITKVKERKAIKIVLDDVTIGTKRYFSRNNPIHFCVKCCMGFMEVNELIDHFVKEHEDSTTIN</sequence>
<evidence type="ECO:0000313" key="2">
    <source>
        <dbReference type="Proteomes" id="UP000095282"/>
    </source>
</evidence>
<dbReference type="WBParaSite" id="Csp11.Scaffold630.g19270.t1">
    <property type="protein sequence ID" value="Csp11.Scaffold630.g19270.t1"/>
    <property type="gene ID" value="Csp11.Scaffold630.g19270"/>
</dbReference>
<dbReference type="InterPro" id="IPR013087">
    <property type="entry name" value="Znf_C2H2_type"/>
</dbReference>
<dbReference type="PROSITE" id="PS00028">
    <property type="entry name" value="ZINC_FINGER_C2H2_1"/>
    <property type="match status" value="1"/>
</dbReference>
<keyword evidence="2" id="KW-1185">Reference proteome</keyword>
<evidence type="ECO:0000259" key="1">
    <source>
        <dbReference type="PROSITE" id="PS00028"/>
    </source>
</evidence>